<dbReference type="PROSITE" id="PS51257">
    <property type="entry name" value="PROKAR_LIPOPROTEIN"/>
    <property type="match status" value="1"/>
</dbReference>
<dbReference type="Gene3D" id="1.25.40.10">
    <property type="entry name" value="Tetratricopeptide repeat domain"/>
    <property type="match status" value="1"/>
</dbReference>
<name>A0A2H3KH18_9CHLR</name>
<feature type="signal peptide" evidence="1">
    <location>
        <begin position="1"/>
        <end position="18"/>
    </location>
</feature>
<protein>
    <recommendedName>
        <fullName evidence="4">Fibronectin type-III domain-containing protein</fullName>
    </recommendedName>
</protein>
<dbReference type="RefSeq" id="WP_097654852.1">
    <property type="nucleotide sequence ID" value="NZ_LYXE01000168.1"/>
</dbReference>
<evidence type="ECO:0000313" key="2">
    <source>
        <dbReference type="EMBL" id="PDV97055.1"/>
    </source>
</evidence>
<comment type="caution">
    <text evidence="2">The sequence shown here is derived from an EMBL/GenBank/DDBJ whole genome shotgun (WGS) entry which is preliminary data.</text>
</comment>
<dbReference type="OrthoDB" id="459662at2"/>
<dbReference type="AlphaFoldDB" id="A0A2H3KH18"/>
<proteinExistence type="predicted"/>
<evidence type="ECO:0000256" key="1">
    <source>
        <dbReference type="SAM" id="SignalP"/>
    </source>
</evidence>
<accession>A0A2H3KH18</accession>
<evidence type="ECO:0000313" key="3">
    <source>
        <dbReference type="Proteomes" id="UP000220922"/>
    </source>
</evidence>
<reference evidence="2 3" key="1">
    <citation type="submission" date="2016-05" db="EMBL/GenBank/DDBJ databases">
        <authorList>
            <person name="Lavstsen T."/>
            <person name="Jespersen J.S."/>
        </authorList>
    </citation>
    <scope>NUCLEOTIDE SEQUENCE [LARGE SCALE GENOMIC DNA]</scope>
    <source>
        <strain evidence="2 3">B7-9</strain>
    </source>
</reference>
<dbReference type="EMBL" id="LYXE01000168">
    <property type="protein sequence ID" value="PDV97055.1"/>
    <property type="molecule type" value="Genomic_DNA"/>
</dbReference>
<organism evidence="2 3">
    <name type="scientific">Candidatus Chloroploca asiatica</name>
    <dbReference type="NCBI Taxonomy" id="1506545"/>
    <lineage>
        <taxon>Bacteria</taxon>
        <taxon>Bacillati</taxon>
        <taxon>Chloroflexota</taxon>
        <taxon>Chloroflexia</taxon>
        <taxon>Chloroflexales</taxon>
        <taxon>Chloroflexineae</taxon>
        <taxon>Oscillochloridaceae</taxon>
        <taxon>Candidatus Chloroploca</taxon>
    </lineage>
</organism>
<dbReference type="InterPro" id="IPR011990">
    <property type="entry name" value="TPR-like_helical_dom_sf"/>
</dbReference>
<sequence length="357" mass="39198">MRWLFLLSLLLVVSGCTAAPRDTPLHVLVDLDGQAEVKRSGWQNYALAHFGTMLHAGDELRVSGSATIVCGDLQRIVLHDHHGAIPCGEQAPILFFHGLEPVSSADPHGDAIPRMITPVRGYVLNDRPLLRWTPAHAAEGYRITLLRGATLLREATVVWERDVGAVTSMAYPDEEAALVPGVSYQFVVAVTNDLPRSSQQVQSFRSSRVRLLSDRAAAPIRAATQQIVELDLDQPGQTLLLTTLYAQQQLHADVLALLAQGPDKPVFLRQRGAIYQELNMTAFAEDAYQQALAQAVERHDQEGQALAHRVMSRLALDRGDIPAAREHVSAALEIYRQLGATDTVHRLEASLAAWSEQ</sequence>
<gene>
    <name evidence="2" type="ORF">A9Q02_19630</name>
</gene>
<evidence type="ECO:0008006" key="4">
    <source>
        <dbReference type="Google" id="ProtNLM"/>
    </source>
</evidence>
<keyword evidence="3" id="KW-1185">Reference proteome</keyword>
<keyword evidence="1" id="KW-0732">Signal</keyword>
<dbReference type="Proteomes" id="UP000220922">
    <property type="component" value="Unassembled WGS sequence"/>
</dbReference>
<feature type="chain" id="PRO_5013722864" description="Fibronectin type-III domain-containing protein" evidence="1">
    <location>
        <begin position="19"/>
        <end position="357"/>
    </location>
</feature>
<dbReference type="SUPFAM" id="SSF48452">
    <property type="entry name" value="TPR-like"/>
    <property type="match status" value="1"/>
</dbReference>